<evidence type="ECO:0000256" key="8">
    <source>
        <dbReference type="PROSITE-ProRule" id="PRU00043"/>
    </source>
</evidence>
<feature type="domain" description="Cadherin" evidence="10">
    <location>
        <begin position="215"/>
        <end position="322"/>
    </location>
</feature>
<gene>
    <name evidence="11" type="ORF">OKIOD_LOCUS138</name>
</gene>
<accession>A0ABN7RGL2</accession>
<dbReference type="InterPro" id="IPR002126">
    <property type="entry name" value="Cadherin-like_dom"/>
</dbReference>
<dbReference type="SMART" id="SM00112">
    <property type="entry name" value="CA"/>
    <property type="match status" value="2"/>
</dbReference>
<reference evidence="11 12" key="1">
    <citation type="submission" date="2021-04" db="EMBL/GenBank/DDBJ databases">
        <authorList>
            <person name="Bliznina A."/>
        </authorList>
    </citation>
    <scope>NUCLEOTIDE SEQUENCE [LARGE SCALE GENOMIC DNA]</scope>
</reference>
<dbReference type="PRINTS" id="PR00205">
    <property type="entry name" value="CADHERIN"/>
</dbReference>
<keyword evidence="3" id="KW-0677">Repeat</keyword>
<keyword evidence="7" id="KW-0325">Glycoprotein</keyword>
<evidence type="ECO:0000256" key="6">
    <source>
        <dbReference type="ARBA" id="ARBA00023136"/>
    </source>
</evidence>
<evidence type="ECO:0000259" key="10">
    <source>
        <dbReference type="PROSITE" id="PS50268"/>
    </source>
</evidence>
<sequence>MITKIFNQVLWLSVLAWSILAASKTKKISVPEGLRSGEQLFNLNSLTFDRTDIKRIFQLQKNSDLVEVLASGQKERMHFRHNYRSNAARSLRKIILSIEITDVNDNSPVFRSNLVSLEIPEALGIGEEFEVSDLIAKDADIGEFAAVSYSIVPPGTFDIQVQNGRPFLKVLKKLDRELAPRWEGSVIATDGGGREGSTKLVINIQDSNDNSPKFDQDVFSASVVENAPAGTFVYKVSADDLDNGLNGEIRYEIESVDPKTAVGKFQMEPKTGVISTTGAIDRETTKSVRIRVEARDLGNPSRSGYATVEVSILDLNDHAPQVSVMPINGLAEDGSILLAENKNLALSSPSLLYLTWTAKSTLRSTLI</sequence>
<name>A0ABN7RGL2_OIKDI</name>
<keyword evidence="2" id="KW-0812">Transmembrane</keyword>
<evidence type="ECO:0000256" key="2">
    <source>
        <dbReference type="ARBA" id="ARBA00022692"/>
    </source>
</evidence>
<dbReference type="Gene3D" id="2.60.40.60">
    <property type="entry name" value="Cadherins"/>
    <property type="match status" value="2"/>
</dbReference>
<dbReference type="PROSITE" id="PS00232">
    <property type="entry name" value="CADHERIN_1"/>
    <property type="match status" value="2"/>
</dbReference>
<dbReference type="PANTHER" id="PTHR24028:SF328">
    <property type="entry name" value="CADHERIN-3"/>
    <property type="match status" value="1"/>
</dbReference>
<evidence type="ECO:0000256" key="7">
    <source>
        <dbReference type="ARBA" id="ARBA00023180"/>
    </source>
</evidence>
<keyword evidence="9" id="KW-0732">Signal</keyword>
<organism evidence="11 12">
    <name type="scientific">Oikopleura dioica</name>
    <name type="common">Tunicate</name>
    <dbReference type="NCBI Taxonomy" id="34765"/>
    <lineage>
        <taxon>Eukaryota</taxon>
        <taxon>Metazoa</taxon>
        <taxon>Chordata</taxon>
        <taxon>Tunicata</taxon>
        <taxon>Appendicularia</taxon>
        <taxon>Copelata</taxon>
        <taxon>Oikopleuridae</taxon>
        <taxon>Oikopleura</taxon>
    </lineage>
</organism>
<keyword evidence="6" id="KW-0472">Membrane</keyword>
<evidence type="ECO:0000256" key="5">
    <source>
        <dbReference type="ARBA" id="ARBA00022989"/>
    </source>
</evidence>
<dbReference type="Pfam" id="PF00028">
    <property type="entry name" value="Cadherin"/>
    <property type="match status" value="2"/>
</dbReference>
<feature type="signal peptide" evidence="9">
    <location>
        <begin position="1"/>
        <end position="21"/>
    </location>
</feature>
<evidence type="ECO:0000313" key="12">
    <source>
        <dbReference type="Proteomes" id="UP001158576"/>
    </source>
</evidence>
<dbReference type="Proteomes" id="UP001158576">
    <property type="component" value="Chromosome PAR"/>
</dbReference>
<evidence type="ECO:0000256" key="1">
    <source>
        <dbReference type="ARBA" id="ARBA00004167"/>
    </source>
</evidence>
<dbReference type="InterPro" id="IPR050174">
    <property type="entry name" value="Protocadherin/Cadherin-CA"/>
</dbReference>
<evidence type="ECO:0000256" key="9">
    <source>
        <dbReference type="SAM" id="SignalP"/>
    </source>
</evidence>
<feature type="domain" description="Cadherin" evidence="10">
    <location>
        <begin position="111"/>
        <end position="214"/>
    </location>
</feature>
<keyword evidence="5" id="KW-1133">Transmembrane helix</keyword>
<proteinExistence type="predicted"/>
<dbReference type="SUPFAM" id="SSF49313">
    <property type="entry name" value="Cadherin-like"/>
    <property type="match status" value="2"/>
</dbReference>
<dbReference type="EMBL" id="OU015568">
    <property type="protein sequence ID" value="CAG5076897.1"/>
    <property type="molecule type" value="Genomic_DNA"/>
</dbReference>
<keyword evidence="12" id="KW-1185">Reference proteome</keyword>
<keyword evidence="4 8" id="KW-0106">Calcium</keyword>
<dbReference type="PROSITE" id="PS50268">
    <property type="entry name" value="CADHERIN_2"/>
    <property type="match status" value="2"/>
</dbReference>
<dbReference type="InterPro" id="IPR020894">
    <property type="entry name" value="Cadherin_CS"/>
</dbReference>
<evidence type="ECO:0000256" key="4">
    <source>
        <dbReference type="ARBA" id="ARBA00022837"/>
    </source>
</evidence>
<comment type="subcellular location">
    <subcellularLocation>
        <location evidence="1">Membrane</location>
        <topology evidence="1">Single-pass membrane protein</topology>
    </subcellularLocation>
</comment>
<dbReference type="PANTHER" id="PTHR24028">
    <property type="entry name" value="CADHERIN-87A"/>
    <property type="match status" value="1"/>
</dbReference>
<evidence type="ECO:0000313" key="11">
    <source>
        <dbReference type="EMBL" id="CAG5076897.1"/>
    </source>
</evidence>
<dbReference type="CDD" id="cd11304">
    <property type="entry name" value="Cadherin_repeat"/>
    <property type="match status" value="2"/>
</dbReference>
<dbReference type="InterPro" id="IPR015919">
    <property type="entry name" value="Cadherin-like_sf"/>
</dbReference>
<protein>
    <submittedName>
        <fullName evidence="11">Oidioi.mRNA.OKI2018_I69.PAR.g8580.t1.cds</fullName>
    </submittedName>
</protein>
<feature type="chain" id="PRO_5045158093" evidence="9">
    <location>
        <begin position="22"/>
        <end position="367"/>
    </location>
</feature>
<evidence type="ECO:0000256" key="3">
    <source>
        <dbReference type="ARBA" id="ARBA00022737"/>
    </source>
</evidence>